<dbReference type="AlphaFoldDB" id="A0AAE0TEV2"/>
<reference evidence="2" key="1">
    <citation type="journal article" date="2021" name="Genome Biol. Evol.">
        <title>A High-Quality Reference Genome for a Parasitic Bivalve with Doubly Uniparental Inheritance (Bivalvia: Unionida).</title>
        <authorList>
            <person name="Smith C.H."/>
        </authorList>
    </citation>
    <scope>NUCLEOTIDE SEQUENCE</scope>
    <source>
        <strain evidence="2">CHS0354</strain>
    </source>
</reference>
<accession>A0AAE0TEV2</accession>
<evidence type="ECO:0000313" key="3">
    <source>
        <dbReference type="Proteomes" id="UP001195483"/>
    </source>
</evidence>
<feature type="region of interest" description="Disordered" evidence="1">
    <location>
        <begin position="1"/>
        <end position="20"/>
    </location>
</feature>
<dbReference type="EMBL" id="JAEAOA010001261">
    <property type="protein sequence ID" value="KAK3609039.1"/>
    <property type="molecule type" value="Genomic_DNA"/>
</dbReference>
<keyword evidence="3" id="KW-1185">Reference proteome</keyword>
<sequence length="127" mass="15258">MEEYEKSTGKKAKYPRSNRELEELQNEIHTRRLEQPLIDVDIRRPVKQTRHQKVLKLIKDYEATFGRKPKYPMSNVELEQLQYDLEMDKKSTPPKKLIKKLIDYILIKQTRSKIIVELCVTIFHAFE</sequence>
<organism evidence="2 3">
    <name type="scientific">Potamilus streckersoni</name>
    <dbReference type="NCBI Taxonomy" id="2493646"/>
    <lineage>
        <taxon>Eukaryota</taxon>
        <taxon>Metazoa</taxon>
        <taxon>Spiralia</taxon>
        <taxon>Lophotrochozoa</taxon>
        <taxon>Mollusca</taxon>
        <taxon>Bivalvia</taxon>
        <taxon>Autobranchia</taxon>
        <taxon>Heteroconchia</taxon>
        <taxon>Palaeoheterodonta</taxon>
        <taxon>Unionida</taxon>
        <taxon>Unionoidea</taxon>
        <taxon>Unionidae</taxon>
        <taxon>Ambleminae</taxon>
        <taxon>Lampsilini</taxon>
        <taxon>Potamilus</taxon>
    </lineage>
</organism>
<reference evidence="2" key="3">
    <citation type="submission" date="2023-05" db="EMBL/GenBank/DDBJ databases">
        <authorList>
            <person name="Smith C.H."/>
        </authorList>
    </citation>
    <scope>NUCLEOTIDE SEQUENCE</scope>
    <source>
        <strain evidence="2">CHS0354</strain>
        <tissue evidence="2">Mantle</tissue>
    </source>
</reference>
<evidence type="ECO:0000256" key="1">
    <source>
        <dbReference type="SAM" id="MobiDB-lite"/>
    </source>
</evidence>
<comment type="caution">
    <text evidence="2">The sequence shown here is derived from an EMBL/GenBank/DDBJ whole genome shotgun (WGS) entry which is preliminary data.</text>
</comment>
<evidence type="ECO:0000313" key="2">
    <source>
        <dbReference type="EMBL" id="KAK3609039.1"/>
    </source>
</evidence>
<reference evidence="2" key="2">
    <citation type="journal article" date="2021" name="Genome Biol. Evol.">
        <title>Developing a high-quality reference genome for a parasitic bivalve with doubly uniparental inheritance (Bivalvia: Unionida).</title>
        <authorList>
            <person name="Smith C.H."/>
        </authorList>
    </citation>
    <scope>NUCLEOTIDE SEQUENCE</scope>
    <source>
        <strain evidence="2">CHS0354</strain>
        <tissue evidence="2">Mantle</tissue>
    </source>
</reference>
<dbReference type="Proteomes" id="UP001195483">
    <property type="component" value="Unassembled WGS sequence"/>
</dbReference>
<protein>
    <submittedName>
        <fullName evidence="2">Uncharacterized protein</fullName>
    </submittedName>
</protein>
<name>A0AAE0TEV2_9BIVA</name>
<gene>
    <name evidence="2" type="ORF">CHS0354_020704</name>
</gene>
<feature type="non-terminal residue" evidence="2">
    <location>
        <position position="127"/>
    </location>
</feature>
<proteinExistence type="predicted"/>